<gene>
    <name evidence="1" type="ORF">C9J01_16750</name>
</gene>
<evidence type="ECO:0000313" key="1">
    <source>
        <dbReference type="EMBL" id="PSW11113.1"/>
    </source>
</evidence>
<dbReference type="EMBL" id="PYMB01000008">
    <property type="protein sequence ID" value="PSW11113.1"/>
    <property type="molecule type" value="Genomic_DNA"/>
</dbReference>
<reference evidence="1 2" key="1">
    <citation type="submission" date="2018-03" db="EMBL/GenBank/DDBJ databases">
        <title>Whole genome sequencing of Histamine producing bacteria.</title>
        <authorList>
            <person name="Butler K."/>
        </authorList>
    </citation>
    <scope>NUCLEOTIDE SEQUENCE [LARGE SCALE GENOMIC DNA]</scope>
    <source>
        <strain evidence="1 2">DSM 19138</strain>
    </source>
</reference>
<organism evidence="1 2">
    <name type="scientific">Photobacterium rosenbergii</name>
    <dbReference type="NCBI Taxonomy" id="294936"/>
    <lineage>
        <taxon>Bacteria</taxon>
        <taxon>Pseudomonadati</taxon>
        <taxon>Pseudomonadota</taxon>
        <taxon>Gammaproteobacteria</taxon>
        <taxon>Vibrionales</taxon>
        <taxon>Vibrionaceae</taxon>
        <taxon>Photobacterium</taxon>
    </lineage>
</organism>
<name>A0A2T3NB75_9GAMM</name>
<accession>A0A2T3NB75</accession>
<dbReference type="AlphaFoldDB" id="A0A2T3NB75"/>
<protein>
    <submittedName>
        <fullName evidence="1">Uncharacterized protein</fullName>
    </submittedName>
</protein>
<sequence length="70" mass="7282">MTITASSIEITKLGPGSWVLGPGSWVLGPGSWVLGPGSWVLGPAGSFKAIFIKSSYSLFSLFSKSAPPRN</sequence>
<dbReference type="Proteomes" id="UP000241346">
    <property type="component" value="Unassembled WGS sequence"/>
</dbReference>
<proteinExistence type="predicted"/>
<evidence type="ECO:0000313" key="2">
    <source>
        <dbReference type="Proteomes" id="UP000241346"/>
    </source>
</evidence>
<comment type="caution">
    <text evidence="1">The sequence shown here is derived from an EMBL/GenBank/DDBJ whole genome shotgun (WGS) entry which is preliminary data.</text>
</comment>